<feature type="transmembrane region" description="Helical" evidence="2">
    <location>
        <begin position="117"/>
        <end position="134"/>
    </location>
</feature>
<reference evidence="3" key="1">
    <citation type="submission" date="2021-02" db="EMBL/GenBank/DDBJ databases">
        <authorList>
            <person name="Cremers G."/>
            <person name="Picone N."/>
        </authorList>
    </citation>
    <scope>NUCLEOTIDE SEQUENCE</scope>
    <source>
        <strain evidence="3">PQ17</strain>
    </source>
</reference>
<feature type="transmembrane region" description="Helical" evidence="2">
    <location>
        <begin position="229"/>
        <end position="250"/>
    </location>
</feature>
<dbReference type="EMBL" id="CAJNOB010000024">
    <property type="protein sequence ID" value="CAF0699821.1"/>
    <property type="molecule type" value="Genomic_DNA"/>
</dbReference>
<feature type="transmembrane region" description="Helical" evidence="2">
    <location>
        <begin position="50"/>
        <end position="72"/>
    </location>
</feature>
<dbReference type="RefSeq" id="WP_174583349.1">
    <property type="nucleotide sequence ID" value="NZ_CAJNOB010000024.1"/>
</dbReference>
<protein>
    <submittedName>
        <fullName evidence="3">Uncharacterized protein</fullName>
    </submittedName>
</protein>
<evidence type="ECO:0000313" key="3">
    <source>
        <dbReference type="EMBL" id="CAF0699821.1"/>
    </source>
</evidence>
<feature type="compositionally biased region" description="Basic residues" evidence="1">
    <location>
        <begin position="398"/>
        <end position="422"/>
    </location>
</feature>
<keyword evidence="2" id="KW-0812">Transmembrane</keyword>
<evidence type="ECO:0000256" key="1">
    <source>
        <dbReference type="SAM" id="MobiDB-lite"/>
    </source>
</evidence>
<keyword evidence="2" id="KW-1133">Transmembrane helix</keyword>
<evidence type="ECO:0000313" key="4">
    <source>
        <dbReference type="Proteomes" id="UP000663859"/>
    </source>
</evidence>
<feature type="transmembrane region" description="Helical" evidence="2">
    <location>
        <begin position="140"/>
        <end position="163"/>
    </location>
</feature>
<feature type="transmembrane region" description="Helical" evidence="2">
    <location>
        <begin position="201"/>
        <end position="223"/>
    </location>
</feature>
<organism evidence="3 4">
    <name type="scientific">Candidatus Methylacidithermus pantelleriae</name>
    <dbReference type="NCBI Taxonomy" id="2744239"/>
    <lineage>
        <taxon>Bacteria</taxon>
        <taxon>Pseudomonadati</taxon>
        <taxon>Verrucomicrobiota</taxon>
        <taxon>Methylacidiphilae</taxon>
        <taxon>Methylacidiphilales</taxon>
        <taxon>Methylacidiphilaceae</taxon>
        <taxon>Candidatus Methylacidithermus</taxon>
    </lineage>
</organism>
<gene>
    <name evidence="3" type="ORF">MPNT_300008</name>
</gene>
<feature type="transmembrane region" description="Helical" evidence="2">
    <location>
        <begin position="12"/>
        <end position="30"/>
    </location>
</feature>
<proteinExistence type="predicted"/>
<keyword evidence="2" id="KW-0472">Membrane</keyword>
<feature type="region of interest" description="Disordered" evidence="1">
    <location>
        <begin position="388"/>
        <end position="432"/>
    </location>
</feature>
<dbReference type="AlphaFoldDB" id="A0A8J2BTP4"/>
<comment type="caution">
    <text evidence="3">The sequence shown here is derived from an EMBL/GenBank/DDBJ whole genome shotgun (WGS) entry which is preliminary data.</text>
</comment>
<sequence>MGLTPLDFLNSTFPWFVLMTQGIVLSFWVLPPGPKGLWILASPFYGNKPWGRMALFFMAPLFGWVTDILGLSTAWREVGLGLIGLWIGWLGKMSVCYGGQHLPKEPACGFGLIKRTFTCPLGIILWTPLALLWVERPMPAAWFWSLLSLPGVIHCVAIQGSFWSRFVPPESLSQSESDLLDRVFAFASLKERTALQAVGRLGIPGCLQSIQASLLFATFFFFLGSRCSAIPTLLRTLISLILLAAMVFLWQRASQLLHRAQWELEAAWIDSRLPSKSSLGFLRHWKIVFFASTFFLAMGQFQDVRYGFWAFLIEALLVGRFARPCWQEAARMRKFSKLAQKPLLVAKQKRQLVALVDTMLFRQQLPQKAPIIEVANLSLQEVDSKAVGSRKRELLPKPNRHQKVQRKKSKSRRIGSSRKPPRRPPGDASCPV</sequence>
<keyword evidence="4" id="KW-1185">Reference proteome</keyword>
<evidence type="ECO:0000256" key="2">
    <source>
        <dbReference type="SAM" id="Phobius"/>
    </source>
</evidence>
<feature type="transmembrane region" description="Helical" evidence="2">
    <location>
        <begin position="78"/>
        <end position="97"/>
    </location>
</feature>
<accession>A0A8J2BTP4</accession>
<dbReference type="Proteomes" id="UP000663859">
    <property type="component" value="Unassembled WGS sequence"/>
</dbReference>
<name>A0A8J2BTP4_9BACT</name>